<keyword evidence="2" id="KW-1185">Reference proteome</keyword>
<evidence type="ECO:0000313" key="2">
    <source>
        <dbReference type="Proteomes" id="UP000790377"/>
    </source>
</evidence>
<reference evidence="1" key="1">
    <citation type="journal article" date="2021" name="New Phytol.">
        <title>Evolutionary innovations through gain and loss of genes in the ectomycorrhizal Boletales.</title>
        <authorList>
            <person name="Wu G."/>
            <person name="Miyauchi S."/>
            <person name="Morin E."/>
            <person name="Kuo A."/>
            <person name="Drula E."/>
            <person name="Varga T."/>
            <person name="Kohler A."/>
            <person name="Feng B."/>
            <person name="Cao Y."/>
            <person name="Lipzen A."/>
            <person name="Daum C."/>
            <person name="Hundley H."/>
            <person name="Pangilinan J."/>
            <person name="Johnson J."/>
            <person name="Barry K."/>
            <person name="LaButti K."/>
            <person name="Ng V."/>
            <person name="Ahrendt S."/>
            <person name="Min B."/>
            <person name="Choi I.G."/>
            <person name="Park H."/>
            <person name="Plett J.M."/>
            <person name="Magnuson J."/>
            <person name="Spatafora J.W."/>
            <person name="Nagy L.G."/>
            <person name="Henrissat B."/>
            <person name="Grigoriev I.V."/>
            <person name="Yang Z.L."/>
            <person name="Xu J."/>
            <person name="Martin F.M."/>
        </authorList>
    </citation>
    <scope>NUCLEOTIDE SEQUENCE</scope>
    <source>
        <strain evidence="1">ATCC 28755</strain>
    </source>
</reference>
<evidence type="ECO:0000313" key="1">
    <source>
        <dbReference type="EMBL" id="KAH7903383.1"/>
    </source>
</evidence>
<accession>A0ACB7ZRF1</accession>
<dbReference type="Proteomes" id="UP000790377">
    <property type="component" value="Unassembled WGS sequence"/>
</dbReference>
<protein>
    <submittedName>
        <fullName evidence="1">Uncharacterized protein</fullName>
    </submittedName>
</protein>
<proteinExistence type="predicted"/>
<dbReference type="EMBL" id="MU269010">
    <property type="protein sequence ID" value="KAH7903383.1"/>
    <property type="molecule type" value="Genomic_DNA"/>
</dbReference>
<sequence length="216" mass="25121">MSGQRQTEFEPDLEHFGATYTHSLFHLTSGYTYGKAFNIFEDMESDPLEYRRTHNSFYPYNDDNEWELAKFLCETMTQADIKRFLQLGSFKNRDPPPSFRTVDQLYGYMDSLPKAPQWRSVELEIRDYKTVNPMHLIYRDGLEVVKHLFANPVFANNMSYDLHVVYDGGNCEYGEWMTGEEAHRIQDQLPTGATIVPIILASDKTPVTPSVYCRCQ</sequence>
<gene>
    <name evidence="1" type="ORF">BJ138DRAFT_1138745</name>
</gene>
<name>A0ACB7ZRF1_9AGAM</name>
<comment type="caution">
    <text evidence="1">The sequence shown here is derived from an EMBL/GenBank/DDBJ whole genome shotgun (WGS) entry which is preliminary data.</text>
</comment>
<organism evidence="1 2">
    <name type="scientific">Hygrophoropsis aurantiaca</name>
    <dbReference type="NCBI Taxonomy" id="72124"/>
    <lineage>
        <taxon>Eukaryota</taxon>
        <taxon>Fungi</taxon>
        <taxon>Dikarya</taxon>
        <taxon>Basidiomycota</taxon>
        <taxon>Agaricomycotina</taxon>
        <taxon>Agaricomycetes</taxon>
        <taxon>Agaricomycetidae</taxon>
        <taxon>Boletales</taxon>
        <taxon>Coniophorineae</taxon>
        <taxon>Hygrophoropsidaceae</taxon>
        <taxon>Hygrophoropsis</taxon>
    </lineage>
</organism>